<evidence type="ECO:0000256" key="1">
    <source>
        <dbReference type="SAM" id="MobiDB-lite"/>
    </source>
</evidence>
<dbReference type="GeneID" id="6084273"/>
<accession>B0DXG7</accession>
<gene>
    <name evidence="2" type="ORF">LACBIDRAFT_295711</name>
</gene>
<sequence>MVRPRSYTASPKRPGRRCRGSSVLKGGGFVGFFGTCVGLDWLGDAPVSMPALVIRSAMVFVEEGACLGCEIDSLFASGGATTGSGEPPSESGTENELA</sequence>
<dbReference type="RefSeq" id="XP_001888683.1">
    <property type="nucleotide sequence ID" value="XM_001888648.1"/>
</dbReference>
<dbReference type="InParanoid" id="B0DXG7"/>
<dbReference type="KEGG" id="lbc:LACBIDRAFT_295711"/>
<feature type="region of interest" description="Disordered" evidence="1">
    <location>
        <begin position="79"/>
        <end position="98"/>
    </location>
</feature>
<dbReference type="EMBL" id="DS547147">
    <property type="protein sequence ID" value="EDR00674.1"/>
    <property type="molecule type" value="Genomic_DNA"/>
</dbReference>
<protein>
    <submittedName>
        <fullName evidence="2">Predicted protein</fullName>
    </submittedName>
</protein>
<reference evidence="2 3" key="1">
    <citation type="journal article" date="2008" name="Nature">
        <title>The genome of Laccaria bicolor provides insights into mycorrhizal symbiosis.</title>
        <authorList>
            <person name="Martin F."/>
            <person name="Aerts A."/>
            <person name="Ahren D."/>
            <person name="Brun A."/>
            <person name="Danchin E.G.J."/>
            <person name="Duchaussoy F."/>
            <person name="Gibon J."/>
            <person name="Kohler A."/>
            <person name="Lindquist E."/>
            <person name="Pereda V."/>
            <person name="Salamov A."/>
            <person name="Shapiro H.J."/>
            <person name="Wuyts J."/>
            <person name="Blaudez D."/>
            <person name="Buee M."/>
            <person name="Brokstein P."/>
            <person name="Canbaeck B."/>
            <person name="Cohen D."/>
            <person name="Courty P.E."/>
            <person name="Coutinho P.M."/>
            <person name="Delaruelle C."/>
            <person name="Detter J.C."/>
            <person name="Deveau A."/>
            <person name="DiFazio S."/>
            <person name="Duplessis S."/>
            <person name="Fraissinet-Tachet L."/>
            <person name="Lucic E."/>
            <person name="Frey-Klett P."/>
            <person name="Fourrey C."/>
            <person name="Feussner I."/>
            <person name="Gay G."/>
            <person name="Grimwood J."/>
            <person name="Hoegger P.J."/>
            <person name="Jain P."/>
            <person name="Kilaru S."/>
            <person name="Labbe J."/>
            <person name="Lin Y.C."/>
            <person name="Legue V."/>
            <person name="Le Tacon F."/>
            <person name="Marmeisse R."/>
            <person name="Melayah D."/>
            <person name="Montanini B."/>
            <person name="Muratet M."/>
            <person name="Nehls U."/>
            <person name="Niculita-Hirzel H."/>
            <person name="Oudot-Le Secq M.P."/>
            <person name="Peter M."/>
            <person name="Quesneville H."/>
            <person name="Rajashekar B."/>
            <person name="Reich M."/>
            <person name="Rouhier N."/>
            <person name="Schmutz J."/>
            <person name="Yin T."/>
            <person name="Chalot M."/>
            <person name="Henrissat B."/>
            <person name="Kuees U."/>
            <person name="Lucas S."/>
            <person name="Van de Peer Y."/>
            <person name="Podila G.K."/>
            <person name="Polle A."/>
            <person name="Pukkila P.J."/>
            <person name="Richardson P.M."/>
            <person name="Rouze P."/>
            <person name="Sanders I.R."/>
            <person name="Stajich J.E."/>
            <person name="Tunlid A."/>
            <person name="Tuskan G."/>
            <person name="Grigoriev I.V."/>
        </authorList>
    </citation>
    <scope>NUCLEOTIDE SEQUENCE [LARGE SCALE GENOMIC DNA]</scope>
    <source>
        <strain evidence="3">S238N-H82 / ATCC MYA-4686</strain>
    </source>
</reference>
<dbReference type="AlphaFoldDB" id="B0DXG7"/>
<proteinExistence type="predicted"/>
<dbReference type="Proteomes" id="UP000001194">
    <property type="component" value="Unassembled WGS sequence"/>
</dbReference>
<evidence type="ECO:0000313" key="2">
    <source>
        <dbReference type="EMBL" id="EDR00674.1"/>
    </source>
</evidence>
<name>B0DXG7_LACBS</name>
<dbReference type="HOGENOM" id="CLU_2333958_0_0_1"/>
<evidence type="ECO:0000313" key="3">
    <source>
        <dbReference type="Proteomes" id="UP000001194"/>
    </source>
</evidence>
<organism evidence="3">
    <name type="scientific">Laccaria bicolor (strain S238N-H82 / ATCC MYA-4686)</name>
    <name type="common">Bicoloured deceiver</name>
    <name type="synonym">Laccaria laccata var. bicolor</name>
    <dbReference type="NCBI Taxonomy" id="486041"/>
    <lineage>
        <taxon>Eukaryota</taxon>
        <taxon>Fungi</taxon>
        <taxon>Dikarya</taxon>
        <taxon>Basidiomycota</taxon>
        <taxon>Agaricomycotina</taxon>
        <taxon>Agaricomycetes</taxon>
        <taxon>Agaricomycetidae</taxon>
        <taxon>Agaricales</taxon>
        <taxon>Agaricineae</taxon>
        <taxon>Hydnangiaceae</taxon>
        <taxon>Laccaria</taxon>
    </lineage>
</organism>
<keyword evidence="3" id="KW-1185">Reference proteome</keyword>